<name>A0AA40AWN7_9PEZI</name>
<gene>
    <name evidence="1" type="ORF">B0T26DRAFT_750643</name>
</gene>
<dbReference type="GeneID" id="85328521"/>
<dbReference type="RefSeq" id="XP_060299292.1">
    <property type="nucleotide sequence ID" value="XM_060445251.1"/>
</dbReference>
<reference evidence="1" key="1">
    <citation type="submission" date="2023-06" db="EMBL/GenBank/DDBJ databases">
        <title>Genome-scale phylogeny and comparative genomics of the fungal order Sordariales.</title>
        <authorList>
            <consortium name="Lawrence Berkeley National Laboratory"/>
            <person name="Hensen N."/>
            <person name="Bonometti L."/>
            <person name="Westerberg I."/>
            <person name="Brannstrom I.O."/>
            <person name="Guillou S."/>
            <person name="Cros-Aarteil S."/>
            <person name="Calhoun S."/>
            <person name="Haridas S."/>
            <person name="Kuo A."/>
            <person name="Mondo S."/>
            <person name="Pangilinan J."/>
            <person name="Riley R."/>
            <person name="LaButti K."/>
            <person name="Andreopoulos B."/>
            <person name="Lipzen A."/>
            <person name="Chen C."/>
            <person name="Yanf M."/>
            <person name="Daum C."/>
            <person name="Ng V."/>
            <person name="Clum A."/>
            <person name="Steindorff A."/>
            <person name="Ohm R."/>
            <person name="Martin F."/>
            <person name="Silar P."/>
            <person name="Natvig D."/>
            <person name="Lalanne C."/>
            <person name="Gautier V."/>
            <person name="Ament-velasquez S.L."/>
            <person name="Kruys A."/>
            <person name="Hutchinson M.I."/>
            <person name="Powell A.J."/>
            <person name="Barry K."/>
            <person name="Miller A.N."/>
            <person name="Grigoriev I.V."/>
            <person name="Debuchy R."/>
            <person name="Gladieux P."/>
            <person name="Thoren M.H."/>
            <person name="Johannesson H."/>
        </authorList>
    </citation>
    <scope>NUCLEOTIDE SEQUENCE</scope>
    <source>
        <strain evidence="1">SMH2392-1A</strain>
    </source>
</reference>
<sequence>MSSIPSRDDNGTKPPFPFFPGLNHLKRNWSDLVEGNIEQFPIDSGILTTRNIYPQSAADAPDWLPSPQDIGPLIAHVKNIIPPAERIHRRDSDHFTRPHQLTDSVRKHLSPIPRSALNWHHHLATCAQAVRKHAEPYSDASAAYQRELDYSNTIEEYLAAGEEDALGTWWKWRAELMIEIGDFLGCVITHYETERIDSNTMLLVG</sequence>
<evidence type="ECO:0000313" key="2">
    <source>
        <dbReference type="Proteomes" id="UP001172101"/>
    </source>
</evidence>
<dbReference type="EMBL" id="JAUIRO010000003">
    <property type="protein sequence ID" value="KAK0723368.1"/>
    <property type="molecule type" value="Genomic_DNA"/>
</dbReference>
<evidence type="ECO:0000313" key="1">
    <source>
        <dbReference type="EMBL" id="KAK0723368.1"/>
    </source>
</evidence>
<keyword evidence="2" id="KW-1185">Reference proteome</keyword>
<accession>A0AA40AWN7</accession>
<comment type="caution">
    <text evidence="1">The sequence shown here is derived from an EMBL/GenBank/DDBJ whole genome shotgun (WGS) entry which is preliminary data.</text>
</comment>
<dbReference type="Proteomes" id="UP001172101">
    <property type="component" value="Unassembled WGS sequence"/>
</dbReference>
<organism evidence="1 2">
    <name type="scientific">Lasiosphaeria miniovina</name>
    <dbReference type="NCBI Taxonomy" id="1954250"/>
    <lineage>
        <taxon>Eukaryota</taxon>
        <taxon>Fungi</taxon>
        <taxon>Dikarya</taxon>
        <taxon>Ascomycota</taxon>
        <taxon>Pezizomycotina</taxon>
        <taxon>Sordariomycetes</taxon>
        <taxon>Sordariomycetidae</taxon>
        <taxon>Sordariales</taxon>
        <taxon>Lasiosphaeriaceae</taxon>
        <taxon>Lasiosphaeria</taxon>
    </lineage>
</organism>
<proteinExistence type="predicted"/>
<dbReference type="AlphaFoldDB" id="A0AA40AWN7"/>
<protein>
    <submittedName>
        <fullName evidence="1">Uncharacterized protein</fullName>
    </submittedName>
</protein>